<evidence type="ECO:0000313" key="2">
    <source>
        <dbReference type="EMBL" id="KAJ8926711.1"/>
    </source>
</evidence>
<gene>
    <name evidence="2" type="ORF">NQ314_020891</name>
</gene>
<keyword evidence="3" id="KW-1185">Reference proteome</keyword>
<dbReference type="InterPro" id="IPR052638">
    <property type="entry name" value="PiggyBac_TE-derived"/>
</dbReference>
<dbReference type="Pfam" id="PF13843">
    <property type="entry name" value="DDE_Tnp_1_7"/>
    <property type="match status" value="1"/>
</dbReference>
<dbReference type="AlphaFoldDB" id="A0AAV8WLQ3"/>
<feature type="domain" description="PiggyBac transposable element-derived protein" evidence="1">
    <location>
        <begin position="179"/>
        <end position="538"/>
    </location>
</feature>
<evidence type="ECO:0000313" key="3">
    <source>
        <dbReference type="Proteomes" id="UP001162156"/>
    </source>
</evidence>
<comment type="caution">
    <text evidence="2">The sequence shown here is derived from an EMBL/GenBank/DDBJ whole genome shotgun (WGS) entry which is preliminary data.</text>
</comment>
<organism evidence="2 3">
    <name type="scientific">Rhamnusium bicolor</name>
    <dbReference type="NCBI Taxonomy" id="1586634"/>
    <lineage>
        <taxon>Eukaryota</taxon>
        <taxon>Metazoa</taxon>
        <taxon>Ecdysozoa</taxon>
        <taxon>Arthropoda</taxon>
        <taxon>Hexapoda</taxon>
        <taxon>Insecta</taxon>
        <taxon>Pterygota</taxon>
        <taxon>Neoptera</taxon>
        <taxon>Endopterygota</taxon>
        <taxon>Coleoptera</taxon>
        <taxon>Polyphaga</taxon>
        <taxon>Cucujiformia</taxon>
        <taxon>Chrysomeloidea</taxon>
        <taxon>Cerambycidae</taxon>
        <taxon>Lepturinae</taxon>
        <taxon>Rhagiini</taxon>
        <taxon>Rhamnusium</taxon>
    </lineage>
</organism>
<dbReference type="InterPro" id="IPR029526">
    <property type="entry name" value="PGBD"/>
</dbReference>
<protein>
    <recommendedName>
        <fullName evidence="1">PiggyBac transposable element-derived protein domain-containing protein</fullName>
    </recommendedName>
</protein>
<dbReference type="EMBL" id="JANEYF010005796">
    <property type="protein sequence ID" value="KAJ8926711.1"/>
    <property type="molecule type" value="Genomic_DNA"/>
</dbReference>
<dbReference type="PANTHER" id="PTHR47055:SF3">
    <property type="entry name" value="PHORBOL-ESTER_DAG-TYPE DOMAIN-CONTAINING PROTEIN"/>
    <property type="match status" value="1"/>
</dbReference>
<reference evidence="2" key="1">
    <citation type="journal article" date="2023" name="Insect Mol. Biol.">
        <title>Genome sequencing provides insights into the evolution of gene families encoding plant cell wall-degrading enzymes in longhorned beetles.</title>
        <authorList>
            <person name="Shin N.R."/>
            <person name="Okamura Y."/>
            <person name="Kirsch R."/>
            <person name="Pauchet Y."/>
        </authorList>
    </citation>
    <scope>NUCLEOTIDE SEQUENCE</scope>
    <source>
        <strain evidence="2">RBIC_L_NR</strain>
    </source>
</reference>
<sequence length="636" mass="73418">MSQNGGQMSVIPNGITGRLRCYNMRFYFRGWLTLSEALDMVYADENIANQVDEIFIEPPETNVGTDVDSADEDEGGMIHNLTGRQLRAPVEVKLIDNTRLCDNSVEPSTVPEEPPASTAEVIHEEHLVQTEQHVQPNYIWINDHLRKKLNCCWMEGDLEPTQHIFPEANYSQYEHLSCVDIFERSFDNEIIEYLVEETQRYAIFLNQPDPKISANEIKCFLAILILSGYNTLPSKHMYWDLKDNAKNILVSSSMRRNRFLQFQRFLLLADNTKMDALHKAWKIRPLIDKMKKRLLDNFVPVQNLDFDESMIRYYGRHGCKQFIRGKPIRFGYKMWCLNTTEGYLVNLDLYQGQNPRGNVQYDTLFGKSASPLVLMLEEIPHLRYNIYVDNLFTGFNLFSYLGHLGYGAVGTIRENRIPKSCTLLNKKAFSKKRRGEYQHVIEKNSGTLLVRWLDNSVVTMASTDAGVSPVGSIKRFSQAEKCNILVARPYCVAKYNQNMGGTDLMDECISSYRVGVRSKKWYWNIFTWLLDTAINNAWLLYRKHHSKTTNLLFRRELVQVYLARYGETPKMLGPAKTATSRTVFPAIRFDGMHHYVAPCNRRRCAGVDCKSFGRSMCTKCDVGLCVPCFAKYHRNV</sequence>
<dbReference type="GO" id="GO:0043565">
    <property type="term" value="F:sequence-specific DNA binding"/>
    <property type="evidence" value="ECO:0007669"/>
    <property type="project" value="TreeGrafter"/>
</dbReference>
<accession>A0AAV8WLQ3</accession>
<evidence type="ECO:0000259" key="1">
    <source>
        <dbReference type="Pfam" id="PF13843"/>
    </source>
</evidence>
<dbReference type="Proteomes" id="UP001162156">
    <property type="component" value="Unassembled WGS sequence"/>
</dbReference>
<name>A0AAV8WLQ3_9CUCU</name>
<proteinExistence type="predicted"/>
<dbReference type="PANTHER" id="PTHR47055">
    <property type="entry name" value="DDE_TNP_1_7 DOMAIN-CONTAINING PROTEIN"/>
    <property type="match status" value="1"/>
</dbReference>